<keyword evidence="3" id="KW-1185">Reference proteome</keyword>
<dbReference type="GO" id="GO:0017178">
    <property type="term" value="F:diphthine-ammonia ligase activity"/>
    <property type="evidence" value="ECO:0007669"/>
    <property type="project" value="UniProtKB-EC"/>
</dbReference>
<keyword evidence="2" id="KW-0436">Ligase</keyword>
<dbReference type="Proteomes" id="UP001556040">
    <property type="component" value="Unassembled WGS sequence"/>
</dbReference>
<proteinExistence type="predicted"/>
<accession>A0ABV3Q6B8</accession>
<dbReference type="InterPro" id="IPR002761">
    <property type="entry name" value="Diphthami_syn_dom"/>
</dbReference>
<dbReference type="PANTHER" id="PTHR12196">
    <property type="entry name" value="DOMAIN OF UNKNOWN FUNCTION 71 DUF71 -CONTAINING PROTEIN"/>
    <property type="match status" value="1"/>
</dbReference>
<dbReference type="Gene3D" id="3.40.50.620">
    <property type="entry name" value="HUPs"/>
    <property type="match status" value="1"/>
</dbReference>
<dbReference type="SUPFAM" id="SSF52402">
    <property type="entry name" value="Adenine nucleotide alpha hydrolases-like"/>
    <property type="match status" value="1"/>
</dbReference>
<dbReference type="EC" id="6.3.1.14" evidence="2"/>
<dbReference type="NCBIfam" id="TIGR00290">
    <property type="entry name" value="MJ0570_dom"/>
    <property type="match status" value="1"/>
</dbReference>
<dbReference type="InterPro" id="IPR030662">
    <property type="entry name" value="DPH6/MJ0570"/>
</dbReference>
<gene>
    <name evidence="2" type="ORF">AB1471_12770</name>
</gene>
<dbReference type="RefSeq" id="WP_367780152.1">
    <property type="nucleotide sequence ID" value="NZ_JBFMIA010000013.1"/>
</dbReference>
<evidence type="ECO:0000259" key="1">
    <source>
        <dbReference type="Pfam" id="PF01902"/>
    </source>
</evidence>
<sequence length="223" mass="25196">MIDQQPFFSSWSGGKDSTLAFFKACQQGGHPVKLVTMFEENEERSRSHALPIEVLEAQAEAIGVPLIIKGASWDQYENAFLEVLQGLKREGITHGVFGDIDLEPHLEWVETTCSKVAITPYHPLWKMERRAVLDELLLHGFECVIIVVKDEKLPQSFLGKTLSKKVIEEIEQFDIDACGEEGEFHTVVVNGPNFSKRIPLHFEGIHAESGYSFLKVKLNEDEK</sequence>
<reference evidence="2 3" key="1">
    <citation type="journal article" date="1979" name="Int. J. Syst. Evol. Microbiol.">
        <title>Bacillus globisporus subsp. marinus subsp. nov.</title>
        <authorList>
            <person name="Liu H."/>
        </authorList>
    </citation>
    <scope>NUCLEOTIDE SEQUENCE [LARGE SCALE GENOMIC DNA]</scope>
    <source>
        <strain evidence="2 3">DSM 1297</strain>
    </source>
</reference>
<dbReference type="PIRSF" id="PIRSF039123">
    <property type="entry name" value="Diphthamide_synthase"/>
    <property type="match status" value="1"/>
</dbReference>
<feature type="domain" description="Diphthamide synthase" evidence="1">
    <location>
        <begin position="11"/>
        <end position="218"/>
    </location>
</feature>
<dbReference type="PANTHER" id="PTHR12196:SF2">
    <property type="entry name" value="DIPHTHINE--AMMONIA LIGASE"/>
    <property type="match status" value="1"/>
</dbReference>
<comment type="caution">
    <text evidence="2">The sequence shown here is derived from an EMBL/GenBank/DDBJ whole genome shotgun (WGS) entry which is preliminary data.</text>
</comment>
<dbReference type="Pfam" id="PF01902">
    <property type="entry name" value="Diphthami_syn_2"/>
    <property type="match status" value="1"/>
</dbReference>
<name>A0ABV3Q6B8_9BACL</name>
<dbReference type="Gene3D" id="3.90.1490.10">
    <property type="entry name" value="putative n-type atp pyrophosphatase, domain 2"/>
    <property type="match status" value="1"/>
</dbReference>
<dbReference type="InterPro" id="IPR014729">
    <property type="entry name" value="Rossmann-like_a/b/a_fold"/>
</dbReference>
<evidence type="ECO:0000313" key="2">
    <source>
        <dbReference type="EMBL" id="MEW9502663.1"/>
    </source>
</evidence>
<protein>
    <submittedName>
        <fullName evidence="2">Diphthine--ammonia ligase</fullName>
        <ecNumber evidence="2">6.3.1.14</ecNumber>
    </submittedName>
</protein>
<dbReference type="EMBL" id="JBFMIA010000013">
    <property type="protein sequence ID" value="MEW9502663.1"/>
    <property type="molecule type" value="Genomic_DNA"/>
</dbReference>
<dbReference type="CDD" id="cd01994">
    <property type="entry name" value="AANH_PF0828-like"/>
    <property type="match status" value="1"/>
</dbReference>
<organism evidence="2 3">
    <name type="scientific">Jeotgalibacillus marinus</name>
    <dbReference type="NCBI Taxonomy" id="86667"/>
    <lineage>
        <taxon>Bacteria</taxon>
        <taxon>Bacillati</taxon>
        <taxon>Bacillota</taxon>
        <taxon>Bacilli</taxon>
        <taxon>Bacillales</taxon>
        <taxon>Caryophanaceae</taxon>
        <taxon>Jeotgalibacillus</taxon>
    </lineage>
</organism>
<evidence type="ECO:0000313" key="3">
    <source>
        <dbReference type="Proteomes" id="UP001556040"/>
    </source>
</evidence>